<keyword evidence="3" id="KW-1185">Reference proteome</keyword>
<dbReference type="InterPro" id="IPR007899">
    <property type="entry name" value="CHAD_dom"/>
</dbReference>
<dbReference type="AlphaFoldDB" id="A0A2U2N9B0"/>
<accession>A0A2U2N9B0</accession>
<dbReference type="PANTHER" id="PTHR39339:SF1">
    <property type="entry name" value="CHAD DOMAIN-CONTAINING PROTEIN"/>
    <property type="match status" value="1"/>
</dbReference>
<protein>
    <recommendedName>
        <fullName evidence="1">CHAD domain-containing protein</fullName>
    </recommendedName>
</protein>
<reference evidence="2 3" key="1">
    <citation type="submission" date="2018-05" db="EMBL/GenBank/DDBJ databases">
        <title>Spiribacter halobius sp. nov., a moderately halophilic bacterium isolated from marine solar saltern.</title>
        <authorList>
            <person name="Zheng W.-S."/>
            <person name="Lu D.-C."/>
            <person name="Du Z.-J."/>
        </authorList>
    </citation>
    <scope>NUCLEOTIDE SEQUENCE [LARGE SCALE GENOMIC DNA]</scope>
    <source>
        <strain evidence="2 3">E85</strain>
    </source>
</reference>
<dbReference type="EMBL" id="QFFI01000001">
    <property type="protein sequence ID" value="PWG65775.1"/>
    <property type="molecule type" value="Genomic_DNA"/>
</dbReference>
<gene>
    <name evidence="2" type="ORF">DEM34_00470</name>
</gene>
<evidence type="ECO:0000313" key="2">
    <source>
        <dbReference type="EMBL" id="PWG65775.1"/>
    </source>
</evidence>
<dbReference type="Pfam" id="PF05235">
    <property type="entry name" value="CHAD"/>
    <property type="match status" value="1"/>
</dbReference>
<dbReference type="Gene3D" id="1.40.20.10">
    <property type="entry name" value="CHAD domain"/>
    <property type="match status" value="1"/>
</dbReference>
<name>A0A2U2N9B0_9GAMM</name>
<dbReference type="PROSITE" id="PS51708">
    <property type="entry name" value="CHAD"/>
    <property type="match status" value="1"/>
</dbReference>
<dbReference type="SMART" id="SM00880">
    <property type="entry name" value="CHAD"/>
    <property type="match status" value="1"/>
</dbReference>
<evidence type="ECO:0000259" key="1">
    <source>
        <dbReference type="PROSITE" id="PS51708"/>
    </source>
</evidence>
<proteinExistence type="predicted"/>
<comment type="caution">
    <text evidence="2">The sequence shown here is derived from an EMBL/GenBank/DDBJ whole genome shotgun (WGS) entry which is preliminary data.</text>
</comment>
<dbReference type="Proteomes" id="UP000245474">
    <property type="component" value="Unassembled WGS sequence"/>
</dbReference>
<sequence length="309" mass="34251">MPAAHGGRVLAFRFQRSESVPGGVRRLVRERIDDARRRLQATGEARHEGIHEARKRIKEIRALLRLVRFALGDRFAVENRWYRDTARGLSAARDAQAVVESWDKLVAARGQELDAGLAQDTRERLLARRDDAAGVTDTAPVTATLEGLLAARERIARWPLNGGGFAALSPGLERSYRQGRREMRLALAGGGVAAHHEWRKRVKDLWYHTRLLEPVWPALMVPRRQALKALSDTLGDDHDLAVLDALLAAEPVLVGGGDGEAVHAAIARQQSRLQAEAARLGTLLYAEKPGAYTRRLGVYWQVWRGEAAA</sequence>
<evidence type="ECO:0000313" key="3">
    <source>
        <dbReference type="Proteomes" id="UP000245474"/>
    </source>
</evidence>
<organism evidence="2 3">
    <name type="scientific">Sediminicurvatus halobius</name>
    <dbReference type="NCBI Taxonomy" id="2182432"/>
    <lineage>
        <taxon>Bacteria</taxon>
        <taxon>Pseudomonadati</taxon>
        <taxon>Pseudomonadota</taxon>
        <taxon>Gammaproteobacteria</taxon>
        <taxon>Chromatiales</taxon>
        <taxon>Ectothiorhodospiraceae</taxon>
        <taxon>Sediminicurvatus</taxon>
    </lineage>
</organism>
<dbReference type="InterPro" id="IPR038186">
    <property type="entry name" value="CHAD_dom_sf"/>
</dbReference>
<feature type="domain" description="CHAD" evidence="1">
    <location>
        <begin position="17"/>
        <end position="308"/>
    </location>
</feature>
<dbReference type="PANTHER" id="PTHR39339">
    <property type="entry name" value="SLR1444 PROTEIN"/>
    <property type="match status" value="1"/>
</dbReference>